<dbReference type="EMBL" id="CP033219">
    <property type="protein sequence ID" value="AZV77697.1"/>
    <property type="molecule type" value="Genomic_DNA"/>
</dbReference>
<evidence type="ECO:0000313" key="2">
    <source>
        <dbReference type="EMBL" id="AZV77697.1"/>
    </source>
</evidence>
<name>A0A3T0N122_9RHOB</name>
<feature type="transmembrane region" description="Helical" evidence="1">
    <location>
        <begin position="94"/>
        <end position="113"/>
    </location>
</feature>
<keyword evidence="1" id="KW-0472">Membrane</keyword>
<proteinExistence type="predicted"/>
<feature type="transmembrane region" description="Helical" evidence="1">
    <location>
        <begin position="6"/>
        <end position="28"/>
    </location>
</feature>
<protein>
    <submittedName>
        <fullName evidence="2">Uncharacterized protein</fullName>
    </submittedName>
</protein>
<dbReference type="KEGG" id="sedi:EBB79_07200"/>
<evidence type="ECO:0000256" key="1">
    <source>
        <dbReference type="SAM" id="Phobius"/>
    </source>
</evidence>
<keyword evidence="1" id="KW-0812">Transmembrane</keyword>
<reference evidence="2 3" key="1">
    <citation type="submission" date="2018-10" db="EMBL/GenBank/DDBJ databases">
        <title>Parasedimentitalea marina sp. nov., a psychrophilic bacterium isolated from deep seawater of the New Britain Trench.</title>
        <authorList>
            <person name="Cao J."/>
        </authorList>
    </citation>
    <scope>NUCLEOTIDE SEQUENCE [LARGE SCALE GENOMIC DNA]</scope>
    <source>
        <strain evidence="2 3">W43</strain>
    </source>
</reference>
<gene>
    <name evidence="2" type="ORF">EBB79_07200</name>
</gene>
<dbReference type="AlphaFoldDB" id="A0A3T0N122"/>
<sequence length="148" mass="16463">MVVWVFDMWTYATLAAGLVALLFIGRCIENSAHENTSSSRDLSNNEKIAAVVVSIAASWVISLPLVAAWLVFNIFIGKFDFADFDPNSWTTSDYVWAFAMGVAMLLLVHCAIFEKRFFCRFGSWVLGGLILAKLVDYGDQIVQKIIIG</sequence>
<accession>A0A3T0N122</accession>
<keyword evidence="3" id="KW-1185">Reference proteome</keyword>
<feature type="transmembrane region" description="Helical" evidence="1">
    <location>
        <begin position="48"/>
        <end position="74"/>
    </location>
</feature>
<evidence type="ECO:0000313" key="3">
    <source>
        <dbReference type="Proteomes" id="UP000283063"/>
    </source>
</evidence>
<dbReference type="Proteomes" id="UP000283063">
    <property type="component" value="Chromosome"/>
</dbReference>
<organism evidence="2 3">
    <name type="scientific">Parasedimentitalea marina</name>
    <dbReference type="NCBI Taxonomy" id="2483033"/>
    <lineage>
        <taxon>Bacteria</taxon>
        <taxon>Pseudomonadati</taxon>
        <taxon>Pseudomonadota</taxon>
        <taxon>Alphaproteobacteria</taxon>
        <taxon>Rhodobacterales</taxon>
        <taxon>Paracoccaceae</taxon>
        <taxon>Parasedimentitalea</taxon>
    </lineage>
</organism>
<keyword evidence="1" id="KW-1133">Transmembrane helix</keyword>